<gene>
    <name evidence="3" type="ORF">HNR38_001737</name>
</gene>
<evidence type="ECO:0000259" key="2">
    <source>
        <dbReference type="PROSITE" id="PS50851"/>
    </source>
</evidence>
<feature type="compositionally biased region" description="Basic and acidic residues" evidence="1">
    <location>
        <begin position="114"/>
        <end position="123"/>
    </location>
</feature>
<feature type="domain" description="CheW-like" evidence="2">
    <location>
        <begin position="129"/>
        <end position="268"/>
    </location>
</feature>
<accession>A0A840UKI5</accession>
<feature type="compositionally biased region" description="Low complexity" evidence="1">
    <location>
        <begin position="98"/>
        <end position="113"/>
    </location>
</feature>
<evidence type="ECO:0000313" key="4">
    <source>
        <dbReference type="Proteomes" id="UP000591735"/>
    </source>
</evidence>
<dbReference type="InterPro" id="IPR002545">
    <property type="entry name" value="CheW-lke_dom"/>
</dbReference>
<evidence type="ECO:0000313" key="3">
    <source>
        <dbReference type="EMBL" id="MBB5321248.1"/>
    </source>
</evidence>
<protein>
    <submittedName>
        <fullName evidence="3">Purine-binding chemotaxis protein CheW</fullName>
    </submittedName>
</protein>
<evidence type="ECO:0000256" key="1">
    <source>
        <dbReference type="SAM" id="MobiDB-lite"/>
    </source>
</evidence>
<dbReference type="RefSeq" id="WP_246362571.1">
    <property type="nucleotide sequence ID" value="NZ_JACHFE010000004.1"/>
</dbReference>
<dbReference type="SMART" id="SM00260">
    <property type="entry name" value="CheW"/>
    <property type="match status" value="1"/>
</dbReference>
<dbReference type="EMBL" id="JACHFE010000004">
    <property type="protein sequence ID" value="MBB5321248.1"/>
    <property type="molecule type" value="Genomic_DNA"/>
</dbReference>
<name>A0A840UKI5_9GAMM</name>
<feature type="region of interest" description="Disordered" evidence="1">
    <location>
        <begin position="29"/>
        <end position="123"/>
    </location>
</feature>
<dbReference type="AlphaFoldDB" id="A0A840UKI5"/>
<dbReference type="PIRSF" id="PIRSF020479">
    <property type="entry name" value="UCP020479_CheW"/>
    <property type="match status" value="1"/>
</dbReference>
<proteinExistence type="predicted"/>
<dbReference type="Pfam" id="PF01584">
    <property type="entry name" value="CheW"/>
    <property type="match status" value="1"/>
</dbReference>
<reference evidence="3 4" key="1">
    <citation type="submission" date="2020-08" db="EMBL/GenBank/DDBJ databases">
        <title>Genomic Encyclopedia of Type Strains, Phase IV (KMG-IV): sequencing the most valuable type-strain genomes for metagenomic binning, comparative biology and taxonomic classification.</title>
        <authorList>
            <person name="Goeker M."/>
        </authorList>
    </citation>
    <scope>NUCLEOTIDE SEQUENCE [LARGE SCALE GENOMIC DNA]</scope>
    <source>
        <strain evidence="3 4">DSM 22359</strain>
    </source>
</reference>
<keyword evidence="4" id="KW-1185">Reference proteome</keyword>
<sequence length="278" mass="30993">MANADKKMTQLAEPEAAVASYLDELLHTATSTALEEEAPAPSAPPAAPPKVEARPKVQIRTRVEARTETETRVRPEPAPVKAPPEGRTETKSPPVETPAPVVTETAEPEPQTAPEEKTTADRPDWSEEPFECLIFTVAGLKLAVPLVLLGAIHRLEDDDEIRPIPGSPRWYMGIRPDQDQNLRVVDSAEWIMAGRVPEGARENYRFVIRLDDSEWGLACDEVAQSFTLRPEEVRWRTGRSRRPWLAGTVIDHMCALIDVRAMANLLVRAEREHHLDLS</sequence>
<dbReference type="InterPro" id="IPR014506">
    <property type="entry name" value="UCP020479_CheW"/>
</dbReference>
<organism evidence="3 4">
    <name type="scientific">Marinobacter oulmenensis</name>
    <dbReference type="NCBI Taxonomy" id="643747"/>
    <lineage>
        <taxon>Bacteria</taxon>
        <taxon>Pseudomonadati</taxon>
        <taxon>Pseudomonadota</taxon>
        <taxon>Gammaproteobacteria</taxon>
        <taxon>Pseudomonadales</taxon>
        <taxon>Marinobacteraceae</taxon>
        <taxon>Marinobacter</taxon>
    </lineage>
</organism>
<feature type="compositionally biased region" description="Basic and acidic residues" evidence="1">
    <location>
        <begin position="51"/>
        <end position="75"/>
    </location>
</feature>
<dbReference type="Proteomes" id="UP000591735">
    <property type="component" value="Unassembled WGS sequence"/>
</dbReference>
<dbReference type="GO" id="GO:0007165">
    <property type="term" value="P:signal transduction"/>
    <property type="evidence" value="ECO:0007669"/>
    <property type="project" value="InterPro"/>
</dbReference>
<comment type="caution">
    <text evidence="3">The sequence shown here is derived from an EMBL/GenBank/DDBJ whole genome shotgun (WGS) entry which is preliminary data.</text>
</comment>
<dbReference type="InterPro" id="IPR036061">
    <property type="entry name" value="CheW-like_dom_sf"/>
</dbReference>
<dbReference type="GO" id="GO:0006935">
    <property type="term" value="P:chemotaxis"/>
    <property type="evidence" value="ECO:0007669"/>
    <property type="project" value="InterPro"/>
</dbReference>
<dbReference type="PROSITE" id="PS50851">
    <property type="entry name" value="CHEW"/>
    <property type="match status" value="1"/>
</dbReference>
<dbReference type="SUPFAM" id="SSF50341">
    <property type="entry name" value="CheW-like"/>
    <property type="match status" value="1"/>
</dbReference>